<dbReference type="AlphaFoldDB" id="A0A4C1UEJ6"/>
<gene>
    <name evidence="1" type="ORF">EVAR_79458_1</name>
</gene>
<evidence type="ECO:0000313" key="2">
    <source>
        <dbReference type="Proteomes" id="UP000299102"/>
    </source>
</evidence>
<protein>
    <submittedName>
        <fullName evidence="1">Uncharacterized protein</fullName>
    </submittedName>
</protein>
<evidence type="ECO:0000313" key="1">
    <source>
        <dbReference type="EMBL" id="GBP24550.1"/>
    </source>
</evidence>
<dbReference type="EMBL" id="BGZK01000163">
    <property type="protein sequence ID" value="GBP24550.1"/>
    <property type="molecule type" value="Genomic_DNA"/>
</dbReference>
<organism evidence="1 2">
    <name type="scientific">Eumeta variegata</name>
    <name type="common">Bagworm moth</name>
    <name type="synonym">Eumeta japonica</name>
    <dbReference type="NCBI Taxonomy" id="151549"/>
    <lineage>
        <taxon>Eukaryota</taxon>
        <taxon>Metazoa</taxon>
        <taxon>Ecdysozoa</taxon>
        <taxon>Arthropoda</taxon>
        <taxon>Hexapoda</taxon>
        <taxon>Insecta</taxon>
        <taxon>Pterygota</taxon>
        <taxon>Neoptera</taxon>
        <taxon>Endopterygota</taxon>
        <taxon>Lepidoptera</taxon>
        <taxon>Glossata</taxon>
        <taxon>Ditrysia</taxon>
        <taxon>Tineoidea</taxon>
        <taxon>Psychidae</taxon>
        <taxon>Oiketicinae</taxon>
        <taxon>Eumeta</taxon>
    </lineage>
</organism>
<sequence>MEVGWTCSAFSRKDMDQKGDILERIIGQPSPDKGGYLWRRPSTAEGFLKIQIRITHIFSFNKTAFDPGRGPVPDSHSEPTLNLNPSSTLLLLIIKDISKSSTSSTISKAASKRTALAPGLKTGARSGLIARSFNMKDERTQPHVYVGEVSGRKLIIA</sequence>
<accession>A0A4C1UEJ6</accession>
<proteinExistence type="predicted"/>
<comment type="caution">
    <text evidence="1">The sequence shown here is derived from an EMBL/GenBank/DDBJ whole genome shotgun (WGS) entry which is preliminary data.</text>
</comment>
<keyword evidence="2" id="KW-1185">Reference proteome</keyword>
<reference evidence="1 2" key="1">
    <citation type="journal article" date="2019" name="Commun. Biol.">
        <title>The bagworm genome reveals a unique fibroin gene that provides high tensile strength.</title>
        <authorList>
            <person name="Kono N."/>
            <person name="Nakamura H."/>
            <person name="Ohtoshi R."/>
            <person name="Tomita M."/>
            <person name="Numata K."/>
            <person name="Arakawa K."/>
        </authorList>
    </citation>
    <scope>NUCLEOTIDE SEQUENCE [LARGE SCALE GENOMIC DNA]</scope>
</reference>
<dbReference type="Proteomes" id="UP000299102">
    <property type="component" value="Unassembled WGS sequence"/>
</dbReference>
<name>A0A4C1UEJ6_EUMVA</name>